<accession>A0A223D022</accession>
<dbReference type="InterPro" id="IPR045569">
    <property type="entry name" value="Metalloprtase-TldD/E_C"/>
</dbReference>
<dbReference type="PIRSF" id="PIRSF004919">
    <property type="entry name" value="TldD"/>
    <property type="match status" value="1"/>
</dbReference>
<dbReference type="Gene3D" id="3.30.2290.10">
    <property type="entry name" value="PmbA/TldD superfamily"/>
    <property type="match status" value="1"/>
</dbReference>
<evidence type="ECO:0000256" key="3">
    <source>
        <dbReference type="ARBA" id="ARBA00022801"/>
    </source>
</evidence>
<gene>
    <name evidence="8" type="ORF">CIG75_09050</name>
</gene>
<keyword evidence="3" id="KW-0378">Hydrolase</keyword>
<feature type="domain" description="Metalloprotease TldD/E central" evidence="7">
    <location>
        <begin position="112"/>
        <end position="218"/>
    </location>
</feature>
<dbReference type="PANTHER" id="PTHR30624">
    <property type="entry name" value="UNCHARACTERIZED PROTEIN TLDD AND PMBA"/>
    <property type="match status" value="1"/>
</dbReference>
<evidence type="ECO:0000256" key="4">
    <source>
        <dbReference type="ARBA" id="ARBA00023049"/>
    </source>
</evidence>
<reference evidence="8 9" key="1">
    <citation type="journal article" date="2015" name="Int. J. Syst. Evol. Microbiol.">
        <title>Tumebacillus algifaecis sp. nov., isolated from decomposing algal scum.</title>
        <authorList>
            <person name="Wu Y.F."/>
            <person name="Zhang B."/>
            <person name="Xing P."/>
            <person name="Wu Q.L."/>
            <person name="Liu S.J."/>
        </authorList>
    </citation>
    <scope>NUCLEOTIDE SEQUENCE [LARGE SCALE GENOMIC DNA]</scope>
    <source>
        <strain evidence="8 9">THMBR28</strain>
    </source>
</reference>
<name>A0A223D022_9BACL</name>
<evidence type="ECO:0000259" key="7">
    <source>
        <dbReference type="Pfam" id="PF19290"/>
    </source>
</evidence>
<keyword evidence="2" id="KW-0645">Protease</keyword>
<keyword evidence="9" id="KW-1185">Reference proteome</keyword>
<dbReference type="InterPro" id="IPR002510">
    <property type="entry name" value="Metalloprtase-TldD/E_N"/>
</dbReference>
<dbReference type="SUPFAM" id="SSF111283">
    <property type="entry name" value="Putative modulator of DNA gyrase, PmbA/TldD"/>
    <property type="match status" value="1"/>
</dbReference>
<dbReference type="GO" id="GO:0006508">
    <property type="term" value="P:proteolysis"/>
    <property type="evidence" value="ECO:0007669"/>
    <property type="project" value="UniProtKB-KW"/>
</dbReference>
<dbReference type="GO" id="GO:0008237">
    <property type="term" value="F:metallopeptidase activity"/>
    <property type="evidence" value="ECO:0007669"/>
    <property type="project" value="UniProtKB-KW"/>
</dbReference>
<dbReference type="GO" id="GO:0005829">
    <property type="term" value="C:cytosol"/>
    <property type="evidence" value="ECO:0007669"/>
    <property type="project" value="TreeGrafter"/>
</dbReference>
<dbReference type="OrthoDB" id="9803213at2"/>
<evidence type="ECO:0000256" key="1">
    <source>
        <dbReference type="ARBA" id="ARBA00005836"/>
    </source>
</evidence>
<dbReference type="AlphaFoldDB" id="A0A223D022"/>
<dbReference type="RefSeq" id="WP_094236358.1">
    <property type="nucleotide sequence ID" value="NZ_CP022657.1"/>
</dbReference>
<dbReference type="Pfam" id="PF01523">
    <property type="entry name" value="PmbA_TldD_1st"/>
    <property type="match status" value="1"/>
</dbReference>
<evidence type="ECO:0000313" key="9">
    <source>
        <dbReference type="Proteomes" id="UP000214688"/>
    </source>
</evidence>
<keyword evidence="4" id="KW-0482">Metalloprotease</keyword>
<evidence type="ECO:0000313" key="8">
    <source>
        <dbReference type="EMBL" id="ASS75109.1"/>
    </source>
</evidence>
<dbReference type="KEGG" id="tab:CIG75_09050"/>
<feature type="domain" description="Metalloprotease TldD/E C-terminal" evidence="6">
    <location>
        <begin position="226"/>
        <end position="458"/>
    </location>
</feature>
<dbReference type="Pfam" id="PF19289">
    <property type="entry name" value="PmbA_TldD_3rd"/>
    <property type="match status" value="1"/>
</dbReference>
<proteinExistence type="inferred from homology"/>
<dbReference type="Pfam" id="PF19290">
    <property type="entry name" value="PmbA_TldD_2nd"/>
    <property type="match status" value="1"/>
</dbReference>
<sequence length="462" mass="49308">MLSQALIEDVLAAALETGGDFADVFVEDKTITTIHMIGGSVESALSGRDYGIGIRVISGLFAVYAYTNDLRRENLLKVARSAAQAIRGTKRDITLDLRVTTLQSAHPVLIVPSSVSKAQKVEAMRRAHVAATAYDPVISQTSVSYKDEDQKVLIANSEGLFTEDRRTRTRLFIEAVATIGNDKSVGTATPGAQSGYEFIENLNIEEQARIAAHTAKTMVNAEFAPSGKIPVIIDNEFGGVIFHEACGHGLESTSVAKKISVFSDKLGEQVASPLVTAIDDGTIQNAWGSSTIDDEGTPTQRNLLIENGILKGYLIDKLGAKRMGMKSTGSARRESYKFAPASRMNNTYIAAGNSTPEEIIANTEYALYAKYLGGGSVNTATGDFNFVVREGYIVKNGKIEKPVRGATLIGKGMDVLQKIDMVGKNLGFGQGMCGSISGSIPADVGQPMIRVAELTVGGRKGE</sequence>
<comment type="similarity">
    <text evidence="1">Belongs to the peptidase U62 family.</text>
</comment>
<dbReference type="PANTHER" id="PTHR30624:SF4">
    <property type="entry name" value="METALLOPROTEASE TLDD"/>
    <property type="match status" value="1"/>
</dbReference>
<evidence type="ECO:0000259" key="6">
    <source>
        <dbReference type="Pfam" id="PF19289"/>
    </source>
</evidence>
<evidence type="ECO:0000259" key="5">
    <source>
        <dbReference type="Pfam" id="PF01523"/>
    </source>
</evidence>
<feature type="domain" description="Metalloprotease TldD/E N-terminal" evidence="5">
    <location>
        <begin position="22"/>
        <end position="85"/>
    </location>
</feature>
<evidence type="ECO:0000256" key="2">
    <source>
        <dbReference type="ARBA" id="ARBA00022670"/>
    </source>
</evidence>
<organism evidence="8 9">
    <name type="scientific">Tumebacillus algifaecis</name>
    <dbReference type="NCBI Taxonomy" id="1214604"/>
    <lineage>
        <taxon>Bacteria</taxon>
        <taxon>Bacillati</taxon>
        <taxon>Bacillota</taxon>
        <taxon>Bacilli</taxon>
        <taxon>Bacillales</taxon>
        <taxon>Alicyclobacillaceae</taxon>
        <taxon>Tumebacillus</taxon>
    </lineage>
</organism>
<dbReference type="InterPro" id="IPR035068">
    <property type="entry name" value="TldD/PmbA_N"/>
</dbReference>
<dbReference type="InterPro" id="IPR025502">
    <property type="entry name" value="TldD"/>
</dbReference>
<dbReference type="InterPro" id="IPR051463">
    <property type="entry name" value="Peptidase_U62_metallo"/>
</dbReference>
<protein>
    <submittedName>
        <fullName evidence="8">Peptidase C69</fullName>
    </submittedName>
</protein>
<dbReference type="EMBL" id="CP022657">
    <property type="protein sequence ID" value="ASS75109.1"/>
    <property type="molecule type" value="Genomic_DNA"/>
</dbReference>
<dbReference type="InterPro" id="IPR036059">
    <property type="entry name" value="TldD/PmbA_sf"/>
</dbReference>
<dbReference type="InterPro" id="IPR045570">
    <property type="entry name" value="Metalloprtase-TldD/E_cen_dom"/>
</dbReference>
<dbReference type="Proteomes" id="UP000214688">
    <property type="component" value="Chromosome"/>
</dbReference>